<dbReference type="Gene3D" id="1.20.58.1290">
    <property type="entry name" value="CarD-like, C-terminal domain"/>
    <property type="match status" value="1"/>
</dbReference>
<keyword evidence="3" id="KW-1185">Reference proteome</keyword>
<dbReference type="InterPro" id="IPR052531">
    <property type="entry name" value="CarD-like_regulator"/>
</dbReference>
<dbReference type="EMBL" id="JBHSPC010000046">
    <property type="protein sequence ID" value="MFC5671885.1"/>
    <property type="molecule type" value="Genomic_DNA"/>
</dbReference>
<sequence>MQFSEGQTLIHPHHGPATVTEVLDRSVNGKSRRYVQFQIHRTDLRIAVPVEKADEVGLRSVYAATQVQELLGVLKAPADEQEEAWSRRFKANSEALRVGDLLLTAGVVRNLMRRQEERGLSAAEKDMLKHARRPILAELALALSLTDGETEKLLDSAILGEQHTT</sequence>
<evidence type="ECO:0000313" key="3">
    <source>
        <dbReference type="Proteomes" id="UP001596183"/>
    </source>
</evidence>
<dbReference type="Proteomes" id="UP001596183">
    <property type="component" value="Unassembled WGS sequence"/>
</dbReference>
<dbReference type="Gene3D" id="2.40.10.170">
    <property type="match status" value="1"/>
</dbReference>
<feature type="domain" description="CarD-like/TRCF RNAP-interacting" evidence="1">
    <location>
        <begin position="2"/>
        <end position="112"/>
    </location>
</feature>
<organism evidence="2 3">
    <name type="scientific">Streptomyces incanus</name>
    <dbReference type="NCBI Taxonomy" id="887453"/>
    <lineage>
        <taxon>Bacteria</taxon>
        <taxon>Bacillati</taxon>
        <taxon>Actinomycetota</taxon>
        <taxon>Actinomycetes</taxon>
        <taxon>Kitasatosporales</taxon>
        <taxon>Streptomycetaceae</taxon>
        <taxon>Streptomyces</taxon>
    </lineage>
</organism>
<dbReference type="Pfam" id="PF21095">
    <property type="entry name" value="CarD_C"/>
    <property type="match status" value="1"/>
</dbReference>
<evidence type="ECO:0000259" key="1">
    <source>
        <dbReference type="SMART" id="SM01058"/>
    </source>
</evidence>
<name>A0ABW0XPN6_9ACTN</name>
<dbReference type="SMART" id="SM01058">
    <property type="entry name" value="CarD_TRCF"/>
    <property type="match status" value="1"/>
</dbReference>
<reference evidence="3" key="1">
    <citation type="journal article" date="2019" name="Int. J. Syst. Evol. Microbiol.">
        <title>The Global Catalogue of Microorganisms (GCM) 10K type strain sequencing project: providing services to taxonomists for standard genome sequencing and annotation.</title>
        <authorList>
            <consortium name="The Broad Institute Genomics Platform"/>
            <consortium name="The Broad Institute Genome Sequencing Center for Infectious Disease"/>
            <person name="Wu L."/>
            <person name="Ma J."/>
        </authorList>
    </citation>
    <scope>NUCLEOTIDE SEQUENCE [LARGE SCALE GENOMIC DNA]</scope>
    <source>
        <strain evidence="3">JCM 13852</strain>
    </source>
</reference>
<dbReference type="InterPro" id="IPR042215">
    <property type="entry name" value="CarD-like_C"/>
</dbReference>
<protein>
    <submittedName>
        <fullName evidence="2">CarD family transcriptional regulator</fullName>
    </submittedName>
</protein>
<dbReference type="Pfam" id="PF02559">
    <property type="entry name" value="CarD_TRCF_RID"/>
    <property type="match status" value="1"/>
</dbReference>
<evidence type="ECO:0000313" key="2">
    <source>
        <dbReference type="EMBL" id="MFC5671885.1"/>
    </source>
</evidence>
<gene>
    <name evidence="2" type="ORF">ACFP2V_17685</name>
</gene>
<dbReference type="PANTHER" id="PTHR38447">
    <property type="entry name" value="TRANSCRIPTION FACTOR YDEB-RELATED"/>
    <property type="match status" value="1"/>
</dbReference>
<accession>A0ABW0XPN6</accession>
<proteinExistence type="predicted"/>
<dbReference type="SUPFAM" id="SSF141259">
    <property type="entry name" value="CarD-like"/>
    <property type="match status" value="1"/>
</dbReference>
<comment type="caution">
    <text evidence="2">The sequence shown here is derived from an EMBL/GenBank/DDBJ whole genome shotgun (WGS) entry which is preliminary data.</text>
</comment>
<dbReference type="InterPro" id="IPR036101">
    <property type="entry name" value="CarD-like/TRCF_RID_sf"/>
</dbReference>
<dbReference type="InterPro" id="IPR003711">
    <property type="entry name" value="CarD-like/TRCF_RID"/>
</dbReference>
<dbReference type="RefSeq" id="WP_381212770.1">
    <property type="nucleotide sequence ID" value="NZ_JBHSPC010000046.1"/>
</dbReference>
<dbReference type="InterPro" id="IPR048792">
    <property type="entry name" value="CarD_C"/>
</dbReference>
<dbReference type="PANTHER" id="PTHR38447:SF1">
    <property type="entry name" value="RNA POLYMERASE-BINDING TRANSCRIPTION FACTOR CARD"/>
    <property type="match status" value="1"/>
</dbReference>